<reference evidence="2" key="1">
    <citation type="submission" date="2017-04" db="EMBL/GenBank/DDBJ databases">
        <title>Function of individual gut microbiota members based on whole genome sequencing of pure cultures obtained from chicken caecum.</title>
        <authorList>
            <person name="Medvecky M."/>
            <person name="Cejkova D."/>
            <person name="Polansky O."/>
            <person name="Karasova D."/>
            <person name="Kubasova T."/>
            <person name="Cizek A."/>
            <person name="Rychlik I."/>
        </authorList>
    </citation>
    <scope>NUCLEOTIDE SEQUENCE [LARGE SCALE GENOMIC DNA]</scope>
    <source>
        <strain evidence="2">An70</strain>
    </source>
</reference>
<dbReference type="Proteomes" id="UP000196560">
    <property type="component" value="Unassembled WGS sequence"/>
</dbReference>
<dbReference type="EMBL" id="NFHO01000005">
    <property type="protein sequence ID" value="OUN43081.1"/>
    <property type="molecule type" value="Genomic_DNA"/>
</dbReference>
<comment type="caution">
    <text evidence="1">The sequence shown here is derived from an EMBL/GenBank/DDBJ whole genome shotgun (WGS) entry which is preliminary data.</text>
</comment>
<dbReference type="eggNOG" id="ENOG5033X48">
    <property type="taxonomic scope" value="Bacteria"/>
</dbReference>
<dbReference type="InterPro" id="IPR036895">
    <property type="entry name" value="Uracil-DNA_glycosylase-like_sf"/>
</dbReference>
<evidence type="ECO:0000313" key="1">
    <source>
        <dbReference type="EMBL" id="OUN43081.1"/>
    </source>
</evidence>
<gene>
    <name evidence="1" type="ORF">B5G21_05655</name>
</gene>
<sequence>MAVSNADRRNALLAAAQQELDALAARGVRMRGNAFSAIVLVKGELNANELAGGELLAGADGAALAAALERLGYAPEEFCALSAIAGPEGEGAAPEVASGRPLPPALFREALETLDPEAVVLLDDTAASLMREAYAEELARIEQFDMAMLAPGLVAHVLGRRVLALDGFEAALADGRAKQRMWAYLKQLPPLGAPY</sequence>
<organism evidence="1 2">
    <name type="scientific">Enorma massiliensis</name>
    <dbReference type="NCBI Taxonomy" id="1472761"/>
    <lineage>
        <taxon>Bacteria</taxon>
        <taxon>Bacillati</taxon>
        <taxon>Actinomycetota</taxon>
        <taxon>Coriobacteriia</taxon>
        <taxon>Coriobacteriales</taxon>
        <taxon>Coriobacteriaceae</taxon>
        <taxon>Enorma</taxon>
    </lineage>
</organism>
<dbReference type="Gene3D" id="3.40.470.10">
    <property type="entry name" value="Uracil-DNA glycosylase-like domain"/>
    <property type="match status" value="1"/>
</dbReference>
<proteinExistence type="predicted"/>
<dbReference type="RefSeq" id="WP_087186371.1">
    <property type="nucleotide sequence ID" value="NZ_DBFBJE010000012.1"/>
</dbReference>
<evidence type="ECO:0000313" key="2">
    <source>
        <dbReference type="Proteomes" id="UP000196560"/>
    </source>
</evidence>
<name>A0A1Y3U2U9_9ACTN</name>
<dbReference type="AlphaFoldDB" id="A0A1Y3U2U9"/>
<keyword evidence="2" id="KW-1185">Reference proteome</keyword>
<accession>A0A1Y3U2U9</accession>
<dbReference type="SUPFAM" id="SSF52141">
    <property type="entry name" value="Uracil-DNA glycosylase-like"/>
    <property type="match status" value="1"/>
</dbReference>
<protein>
    <submittedName>
        <fullName evidence="1">Uncharacterized protein</fullName>
    </submittedName>
</protein>